<dbReference type="InterPro" id="IPR004089">
    <property type="entry name" value="MCPsignal_dom"/>
</dbReference>
<protein>
    <recommendedName>
        <fullName evidence="6">Methyl-accepting transducer domain-containing protein</fullName>
    </recommendedName>
</protein>
<dbReference type="Gene3D" id="1.10.287.950">
    <property type="entry name" value="Methyl-accepting chemotaxis protein"/>
    <property type="match status" value="1"/>
</dbReference>
<evidence type="ECO:0000256" key="5">
    <source>
        <dbReference type="SAM" id="Phobius"/>
    </source>
</evidence>
<gene>
    <name evidence="7" type="ORF">IRI77_07950</name>
</gene>
<feature type="region of interest" description="Disordered" evidence="4">
    <location>
        <begin position="247"/>
        <end position="283"/>
    </location>
</feature>
<keyword evidence="5" id="KW-0812">Transmembrane</keyword>
<keyword evidence="5" id="KW-1133">Transmembrane helix</keyword>
<dbReference type="GO" id="GO:0007165">
    <property type="term" value="P:signal transduction"/>
    <property type="evidence" value="ECO:0007669"/>
    <property type="project" value="UniProtKB-KW"/>
</dbReference>
<dbReference type="GO" id="GO:0006935">
    <property type="term" value="P:chemotaxis"/>
    <property type="evidence" value="ECO:0007669"/>
    <property type="project" value="InterPro"/>
</dbReference>
<dbReference type="Proteomes" id="UP000593892">
    <property type="component" value="Chromosome"/>
</dbReference>
<dbReference type="PROSITE" id="PS50111">
    <property type="entry name" value="CHEMOTAXIS_TRANSDUC_2"/>
    <property type="match status" value="1"/>
</dbReference>
<proteinExistence type="inferred from homology"/>
<dbReference type="GO" id="GO:0005886">
    <property type="term" value="C:plasma membrane"/>
    <property type="evidence" value="ECO:0007669"/>
    <property type="project" value="TreeGrafter"/>
</dbReference>
<organism evidence="7 8">
    <name type="scientific">Paludibaculum fermentans</name>
    <dbReference type="NCBI Taxonomy" id="1473598"/>
    <lineage>
        <taxon>Bacteria</taxon>
        <taxon>Pseudomonadati</taxon>
        <taxon>Acidobacteriota</taxon>
        <taxon>Terriglobia</taxon>
        <taxon>Bryobacterales</taxon>
        <taxon>Bryobacteraceae</taxon>
        <taxon>Paludibaculum</taxon>
    </lineage>
</organism>
<reference evidence="7 8" key="1">
    <citation type="submission" date="2020-10" db="EMBL/GenBank/DDBJ databases">
        <title>Complete genome sequence of Paludibaculum fermentans P105T, a facultatively anaerobic acidobacterium capable of dissimilatory Fe(III) reduction.</title>
        <authorList>
            <person name="Dedysh S.N."/>
            <person name="Beletsky A.V."/>
            <person name="Kulichevskaya I.S."/>
            <person name="Mardanov A.V."/>
            <person name="Ravin N.V."/>
        </authorList>
    </citation>
    <scope>NUCLEOTIDE SEQUENCE [LARGE SCALE GENOMIC DNA]</scope>
    <source>
        <strain evidence="7 8">P105</strain>
    </source>
</reference>
<dbReference type="AlphaFoldDB" id="A0A7S7SN98"/>
<evidence type="ECO:0000256" key="3">
    <source>
        <dbReference type="PROSITE-ProRule" id="PRU00284"/>
    </source>
</evidence>
<dbReference type="InterPro" id="IPR051310">
    <property type="entry name" value="MCP_chemotaxis"/>
</dbReference>
<evidence type="ECO:0000313" key="8">
    <source>
        <dbReference type="Proteomes" id="UP000593892"/>
    </source>
</evidence>
<dbReference type="PRINTS" id="PR00260">
    <property type="entry name" value="CHEMTRNSDUCR"/>
</dbReference>
<dbReference type="PANTHER" id="PTHR43531:SF14">
    <property type="entry name" value="METHYL-ACCEPTING CHEMOTAXIS PROTEIN I-RELATED"/>
    <property type="match status" value="1"/>
</dbReference>
<dbReference type="EMBL" id="CP063849">
    <property type="protein sequence ID" value="QOY89875.1"/>
    <property type="molecule type" value="Genomic_DNA"/>
</dbReference>
<dbReference type="Pfam" id="PF00015">
    <property type="entry name" value="MCPsignal"/>
    <property type="match status" value="1"/>
</dbReference>
<keyword evidence="8" id="KW-1185">Reference proteome</keyword>
<evidence type="ECO:0000313" key="7">
    <source>
        <dbReference type="EMBL" id="QOY89875.1"/>
    </source>
</evidence>
<evidence type="ECO:0000259" key="6">
    <source>
        <dbReference type="PROSITE" id="PS50111"/>
    </source>
</evidence>
<dbReference type="InterPro" id="IPR004090">
    <property type="entry name" value="Chemotax_Me-accpt_rcpt"/>
</dbReference>
<dbReference type="GO" id="GO:0004888">
    <property type="term" value="F:transmembrane signaling receptor activity"/>
    <property type="evidence" value="ECO:0007669"/>
    <property type="project" value="InterPro"/>
</dbReference>
<evidence type="ECO:0000256" key="4">
    <source>
        <dbReference type="SAM" id="MobiDB-lite"/>
    </source>
</evidence>
<feature type="transmembrane region" description="Helical" evidence="5">
    <location>
        <begin position="187"/>
        <end position="207"/>
    </location>
</feature>
<comment type="similarity">
    <text evidence="2">Belongs to the methyl-accepting chemotaxis (MCP) protein family.</text>
</comment>
<dbReference type="PANTHER" id="PTHR43531">
    <property type="entry name" value="PROTEIN ICFG"/>
    <property type="match status" value="1"/>
</dbReference>
<keyword evidence="3" id="KW-0807">Transducer</keyword>
<dbReference type="SMART" id="SM00283">
    <property type="entry name" value="MA"/>
    <property type="match status" value="1"/>
</dbReference>
<evidence type="ECO:0000256" key="2">
    <source>
        <dbReference type="ARBA" id="ARBA00029447"/>
    </source>
</evidence>
<feature type="transmembrane region" description="Helical" evidence="5">
    <location>
        <begin position="7"/>
        <end position="29"/>
    </location>
</feature>
<keyword evidence="1" id="KW-0488">Methylation</keyword>
<feature type="domain" description="Methyl-accepting transducer" evidence="6">
    <location>
        <begin position="224"/>
        <end position="453"/>
    </location>
</feature>
<name>A0A7S7SN98_PALFE</name>
<dbReference type="KEGG" id="pfer:IRI77_07950"/>
<sequence length="479" mass="50694">MKVSTKLYAAVGALAAIGLLATGSGFWYLRELGRELAEATGKTAVNLDLINATRARSWEMVSALRGTFILQYLKLGSGAEQSAQRWTAAFRRAHAQIEELRATVSTQDDNVDLDRFAGSLEEFGKTSQEYLRLSRSGAFEQVGGLAPAIARFTTEADESLNRMKDRQRGLLRASQARADSLRLWSQAISGAMSGVLVLIVVLVGFVVRDIHRTLVAAVSELAAGAHQVTAAAGQVAQASQSLAQGSSEQAASLQQTSASTEEVNAMAQRSRENSTMAAGLATQSREKFTQTDASLDEMVAAIAEINTQSDKISRIIKVIDDVAFQTNILALNAAVEAARAGESGMGFAVVADEVRNLAQRCGQAAKDTSTLIEESIAKSKKGKSKVDEVAAAVRSISADSTRIQLLVEEVSQGSKEQASAMGQIGKAVVEMEQVTQGIAANAEEGASAAQELNAQAETLRDVVRNLSVMVGGATARGRN</sequence>
<dbReference type="RefSeq" id="WP_194451538.1">
    <property type="nucleotide sequence ID" value="NZ_CP063849.1"/>
</dbReference>
<evidence type="ECO:0000256" key="1">
    <source>
        <dbReference type="ARBA" id="ARBA00022481"/>
    </source>
</evidence>
<dbReference type="SUPFAM" id="SSF58104">
    <property type="entry name" value="Methyl-accepting chemotaxis protein (MCP) signaling domain"/>
    <property type="match status" value="1"/>
</dbReference>
<keyword evidence="5" id="KW-0472">Membrane</keyword>
<accession>A0A7S7SN98</accession>